<keyword evidence="6 10" id="KW-1133">Transmembrane helix</keyword>
<protein>
    <recommendedName>
        <fullName evidence="9 10">Protein translocase subunit SecY</fullName>
    </recommendedName>
</protein>
<feature type="transmembrane region" description="Helical" evidence="10">
    <location>
        <begin position="308"/>
        <end position="330"/>
    </location>
</feature>
<evidence type="ECO:0000256" key="11">
    <source>
        <dbReference type="RuleBase" id="RU004349"/>
    </source>
</evidence>
<dbReference type="InterPro" id="IPR026593">
    <property type="entry name" value="SecY"/>
</dbReference>
<evidence type="ECO:0000256" key="10">
    <source>
        <dbReference type="HAMAP-Rule" id="MF_01465"/>
    </source>
</evidence>
<keyword evidence="4 10" id="KW-0812">Transmembrane</keyword>
<dbReference type="NCBIfam" id="TIGR00967">
    <property type="entry name" value="3a0501s007"/>
    <property type="match status" value="1"/>
</dbReference>
<keyword evidence="3 10" id="KW-0813">Transport</keyword>
<dbReference type="PROSITE" id="PS00755">
    <property type="entry name" value="SECY_1"/>
    <property type="match status" value="1"/>
</dbReference>
<comment type="similarity">
    <text evidence="2 10 11">Belongs to the SecY/SEC61-alpha family.</text>
</comment>
<feature type="transmembrane region" description="Helical" evidence="10">
    <location>
        <begin position="362"/>
        <end position="384"/>
    </location>
</feature>
<evidence type="ECO:0000256" key="7">
    <source>
        <dbReference type="ARBA" id="ARBA00023010"/>
    </source>
</evidence>
<feature type="transmembrane region" description="Helical" evidence="10">
    <location>
        <begin position="21"/>
        <end position="42"/>
    </location>
</feature>
<dbReference type="SUPFAM" id="SSF103491">
    <property type="entry name" value="Preprotein translocase SecY subunit"/>
    <property type="match status" value="1"/>
</dbReference>
<dbReference type="InterPro" id="IPR002208">
    <property type="entry name" value="SecY/SEC61-alpha"/>
</dbReference>
<sequence>MNNPIEKIKLAFKDVALRKKIIFTFFAFFVFRVFAYLPTPAVDLDKLQDLFSKNQFFALLDIFSGGTLINFSVMALGLAPYINASIIMQLLTVVVPKMEELSKEGEYGRAKINQYTRFLTLPITLVQGVGMFVLLRNQNIIGNLNFIEFLSFIITLTAGSFILMWLGELISEFGLGNGISMLIFVGIIARVPVVAAQTLVTINQESLFSTLFIGIFILFVVFAVVFINQAIRKVPVYYAKRIRGNRMYQGASNYLPLRLNQAGVIPIIFAISFVLFPQLIGNFFVASPNANIAQVAQFFVRVFNPLSFFYNFFYFILVVAFTFFYTAIVFNPEKIAEEIQKHGGFIPGIRPGEATKKHLQSILYKITSVGAIFLGLVAVLPSVMSALTGAQQLVIGGTGVLIVVSVVLETFKVIETQIAMKNYDKFTR</sequence>
<dbReference type="PRINTS" id="PR00303">
    <property type="entry name" value="SECYTRNLCASE"/>
</dbReference>
<evidence type="ECO:0000256" key="5">
    <source>
        <dbReference type="ARBA" id="ARBA00022927"/>
    </source>
</evidence>
<name>A0A1F7GVD2_9BACT</name>
<dbReference type="EMBL" id="MFZM01000028">
    <property type="protein sequence ID" value="OGK23047.1"/>
    <property type="molecule type" value="Genomic_DNA"/>
</dbReference>
<keyword evidence="8 10" id="KW-0472">Membrane</keyword>
<dbReference type="HAMAP" id="MF_01465">
    <property type="entry name" value="SecY"/>
    <property type="match status" value="1"/>
</dbReference>
<evidence type="ECO:0000256" key="4">
    <source>
        <dbReference type="ARBA" id="ARBA00022692"/>
    </source>
</evidence>
<evidence type="ECO:0000256" key="8">
    <source>
        <dbReference type="ARBA" id="ARBA00023136"/>
    </source>
</evidence>
<keyword evidence="7 10" id="KW-0811">Translocation</keyword>
<dbReference type="AlphaFoldDB" id="A0A1F7GVD2"/>
<dbReference type="GO" id="GO:0005886">
    <property type="term" value="C:plasma membrane"/>
    <property type="evidence" value="ECO:0007669"/>
    <property type="project" value="UniProtKB-SubCell"/>
</dbReference>
<evidence type="ECO:0000256" key="9">
    <source>
        <dbReference type="ARBA" id="ARBA00039733"/>
    </source>
</evidence>
<feature type="transmembrane region" description="Helical" evidence="10">
    <location>
        <begin position="179"/>
        <end position="200"/>
    </location>
</feature>
<organism evidence="12 13">
    <name type="scientific">Candidatus Roizmanbacteria bacterium RIFCSPHIGHO2_02_FULL_37_24</name>
    <dbReference type="NCBI Taxonomy" id="1802037"/>
    <lineage>
        <taxon>Bacteria</taxon>
        <taxon>Candidatus Roizmaniibacteriota</taxon>
    </lineage>
</organism>
<comment type="caution">
    <text evidence="12">The sequence shown here is derived from an EMBL/GenBank/DDBJ whole genome shotgun (WGS) entry which is preliminary data.</text>
</comment>
<proteinExistence type="inferred from homology"/>
<evidence type="ECO:0000256" key="2">
    <source>
        <dbReference type="ARBA" id="ARBA00005751"/>
    </source>
</evidence>
<dbReference type="Gene3D" id="1.10.3370.10">
    <property type="entry name" value="SecY subunit domain"/>
    <property type="match status" value="1"/>
</dbReference>
<feature type="transmembrane region" description="Helical" evidence="10">
    <location>
        <begin position="62"/>
        <end position="95"/>
    </location>
</feature>
<evidence type="ECO:0000256" key="3">
    <source>
        <dbReference type="ARBA" id="ARBA00022448"/>
    </source>
</evidence>
<evidence type="ECO:0000256" key="1">
    <source>
        <dbReference type="ARBA" id="ARBA00004141"/>
    </source>
</evidence>
<feature type="transmembrane region" description="Helical" evidence="10">
    <location>
        <begin position="115"/>
        <end position="134"/>
    </location>
</feature>
<dbReference type="GO" id="GO:0043952">
    <property type="term" value="P:protein transport by the Sec complex"/>
    <property type="evidence" value="ECO:0007669"/>
    <property type="project" value="UniProtKB-UniRule"/>
</dbReference>
<dbReference type="PIRSF" id="PIRSF004557">
    <property type="entry name" value="SecY"/>
    <property type="match status" value="1"/>
</dbReference>
<evidence type="ECO:0000313" key="13">
    <source>
        <dbReference type="Proteomes" id="UP000177159"/>
    </source>
</evidence>
<dbReference type="Pfam" id="PF00344">
    <property type="entry name" value="SecY"/>
    <property type="match status" value="1"/>
</dbReference>
<reference evidence="12 13" key="1">
    <citation type="journal article" date="2016" name="Nat. Commun.">
        <title>Thousands of microbial genomes shed light on interconnected biogeochemical processes in an aquifer system.</title>
        <authorList>
            <person name="Anantharaman K."/>
            <person name="Brown C.T."/>
            <person name="Hug L.A."/>
            <person name="Sharon I."/>
            <person name="Castelle C.J."/>
            <person name="Probst A.J."/>
            <person name="Thomas B.C."/>
            <person name="Singh A."/>
            <person name="Wilkins M.J."/>
            <person name="Karaoz U."/>
            <person name="Brodie E.L."/>
            <person name="Williams K.H."/>
            <person name="Hubbard S.S."/>
            <person name="Banfield J.F."/>
        </authorList>
    </citation>
    <scope>NUCLEOTIDE SEQUENCE [LARGE SCALE GENOMIC DNA]</scope>
</reference>
<dbReference type="InterPro" id="IPR023201">
    <property type="entry name" value="SecY_dom_sf"/>
</dbReference>
<dbReference type="PANTHER" id="PTHR10906">
    <property type="entry name" value="SECY/SEC61-ALPHA FAMILY MEMBER"/>
    <property type="match status" value="1"/>
</dbReference>
<evidence type="ECO:0000313" key="12">
    <source>
        <dbReference type="EMBL" id="OGK23047.1"/>
    </source>
</evidence>
<comment type="function">
    <text evidence="10">The central subunit of the protein translocation channel SecYEG. Consists of two halves formed by TMs 1-5 and 6-10. These two domains form a lateral gate at the front which open onto the bilayer between TMs 2 and 7, and are clamped together by SecE at the back. The channel is closed by both a pore ring composed of hydrophobic SecY resides and a short helix (helix 2A) on the extracellular side of the membrane which forms a plug. The plug probably moves laterally to allow the channel to open. The ring and the pore may move independently.</text>
</comment>
<dbReference type="GO" id="GO:0065002">
    <property type="term" value="P:intracellular protein transmembrane transport"/>
    <property type="evidence" value="ECO:0007669"/>
    <property type="project" value="UniProtKB-UniRule"/>
</dbReference>
<comment type="subunit">
    <text evidence="10">Component of the Sec protein translocase complex. Heterotrimer consisting of SecY, SecE and SecG subunits. The heterotrimers can form oligomers, although 1 heterotrimer is thought to be able to translocate proteins. Interacts with the ribosome. Interacts with SecDF, and other proteins may be involved. Interacts with SecA.</text>
</comment>
<dbReference type="InterPro" id="IPR030659">
    <property type="entry name" value="SecY_CS"/>
</dbReference>
<gene>
    <name evidence="10" type="primary">secY</name>
    <name evidence="12" type="ORF">A3C24_00170</name>
</gene>
<dbReference type="GO" id="GO:0006605">
    <property type="term" value="P:protein targeting"/>
    <property type="evidence" value="ECO:0007669"/>
    <property type="project" value="UniProtKB-UniRule"/>
</dbReference>
<keyword evidence="5 10" id="KW-0653">Protein transport</keyword>
<feature type="transmembrane region" description="Helical" evidence="10">
    <location>
        <begin position="262"/>
        <end position="280"/>
    </location>
</feature>
<evidence type="ECO:0000256" key="6">
    <source>
        <dbReference type="ARBA" id="ARBA00022989"/>
    </source>
</evidence>
<dbReference type="FunFam" id="1.10.3370.10:FF:000001">
    <property type="entry name" value="Preprotein translocase subunit SecY"/>
    <property type="match status" value="1"/>
</dbReference>
<comment type="subcellular location">
    <subcellularLocation>
        <location evidence="10">Cell membrane</location>
        <topology evidence="10">Multi-pass membrane protein</topology>
    </subcellularLocation>
    <subcellularLocation>
        <location evidence="1">Membrane</location>
        <topology evidence="1">Multi-pass membrane protein</topology>
    </subcellularLocation>
</comment>
<dbReference type="Proteomes" id="UP000177159">
    <property type="component" value="Unassembled WGS sequence"/>
</dbReference>
<feature type="transmembrane region" description="Helical" evidence="10">
    <location>
        <begin position="390"/>
        <end position="411"/>
    </location>
</feature>
<feature type="transmembrane region" description="Helical" evidence="10">
    <location>
        <begin position="206"/>
        <end position="231"/>
    </location>
</feature>
<accession>A0A1F7GVD2</accession>
<keyword evidence="10" id="KW-1003">Cell membrane</keyword>
<feature type="transmembrane region" description="Helical" evidence="10">
    <location>
        <begin position="146"/>
        <end position="167"/>
    </location>
</feature>